<feature type="domain" description="SGNH hydrolase-type esterase" evidence="1">
    <location>
        <begin position="101"/>
        <end position="281"/>
    </location>
</feature>
<organism evidence="2 3">
    <name type="scientific">Pedobacter quisquiliarum</name>
    <dbReference type="NCBI Taxonomy" id="1834438"/>
    <lineage>
        <taxon>Bacteria</taxon>
        <taxon>Pseudomonadati</taxon>
        <taxon>Bacteroidota</taxon>
        <taxon>Sphingobacteriia</taxon>
        <taxon>Sphingobacteriales</taxon>
        <taxon>Sphingobacteriaceae</taxon>
        <taxon>Pedobacter</taxon>
    </lineage>
</organism>
<name>A0A916X8Q9_9SPHI</name>
<reference evidence="2" key="2">
    <citation type="submission" date="2020-09" db="EMBL/GenBank/DDBJ databases">
        <authorList>
            <person name="Sun Q."/>
            <person name="Zhou Y."/>
        </authorList>
    </citation>
    <scope>NUCLEOTIDE SEQUENCE</scope>
    <source>
        <strain evidence="2">CGMCC 1.15343</strain>
    </source>
</reference>
<dbReference type="InterPro" id="IPR013830">
    <property type="entry name" value="SGNH_hydro"/>
</dbReference>
<dbReference type="Gene3D" id="3.40.50.1110">
    <property type="entry name" value="SGNH hydrolase"/>
    <property type="match status" value="1"/>
</dbReference>
<evidence type="ECO:0000313" key="3">
    <source>
        <dbReference type="Proteomes" id="UP000651668"/>
    </source>
</evidence>
<protein>
    <recommendedName>
        <fullName evidence="1">SGNH hydrolase-type esterase domain-containing protein</fullName>
    </recommendedName>
</protein>
<dbReference type="Proteomes" id="UP000651668">
    <property type="component" value="Unassembled WGS sequence"/>
</dbReference>
<dbReference type="GO" id="GO:0016788">
    <property type="term" value="F:hydrolase activity, acting on ester bonds"/>
    <property type="evidence" value="ECO:0007669"/>
    <property type="project" value="UniProtKB-ARBA"/>
</dbReference>
<dbReference type="PANTHER" id="PTHR30383">
    <property type="entry name" value="THIOESTERASE 1/PROTEASE 1/LYSOPHOSPHOLIPASE L1"/>
    <property type="match status" value="1"/>
</dbReference>
<dbReference type="InterPro" id="IPR036514">
    <property type="entry name" value="SGNH_hydro_sf"/>
</dbReference>
<dbReference type="SUPFAM" id="SSF52266">
    <property type="entry name" value="SGNH hydrolase"/>
    <property type="match status" value="1"/>
</dbReference>
<dbReference type="EMBL" id="BMIL01000002">
    <property type="protein sequence ID" value="GGC55042.1"/>
    <property type="molecule type" value="Genomic_DNA"/>
</dbReference>
<dbReference type="InterPro" id="IPR051532">
    <property type="entry name" value="Ester_Hydrolysis_Enzymes"/>
</dbReference>
<dbReference type="CDD" id="cd00229">
    <property type="entry name" value="SGNH_hydrolase"/>
    <property type="match status" value="1"/>
</dbReference>
<dbReference type="AlphaFoldDB" id="A0A916X8Q9"/>
<keyword evidence="3" id="KW-1185">Reference proteome</keyword>
<proteinExistence type="predicted"/>
<accession>A0A916X8Q9</accession>
<comment type="caution">
    <text evidence="2">The sequence shown here is derived from an EMBL/GenBank/DDBJ whole genome shotgun (WGS) entry which is preliminary data.</text>
</comment>
<reference evidence="2" key="1">
    <citation type="journal article" date="2014" name="Int. J. Syst. Evol. Microbiol.">
        <title>Complete genome sequence of Corynebacterium casei LMG S-19264T (=DSM 44701T), isolated from a smear-ripened cheese.</title>
        <authorList>
            <consortium name="US DOE Joint Genome Institute (JGI-PGF)"/>
            <person name="Walter F."/>
            <person name="Albersmeier A."/>
            <person name="Kalinowski J."/>
            <person name="Ruckert C."/>
        </authorList>
    </citation>
    <scope>NUCLEOTIDE SEQUENCE</scope>
    <source>
        <strain evidence="2">CGMCC 1.15343</strain>
    </source>
</reference>
<evidence type="ECO:0000313" key="2">
    <source>
        <dbReference type="EMBL" id="GGC55042.1"/>
    </source>
</evidence>
<gene>
    <name evidence="2" type="ORF">GCM10011387_05750</name>
</gene>
<sequence>MLTVRTKHLTLRRNMKNTFNASKLSFLFLLLTLFGCKETLFDSPAPQVPNTEVASPAPVTSTSPAIPWWEDTSEVVLPISDKKPIDPSYRRGNETPTIVILGSSSAKGKGASTSSKAWVELMKSKLKKDNKIVRVVNLSEGGYTTYHIMPDGNKVANRPAPDKARNITKALSYKPFLIIINLPTNDVEKKYTDKEILNNYAKLRTLVVKENVNYLVTGTQPRNFTEKSQRTRLLELNEQMVSLDPAHIVDVLKKLSIQSFKIKKTYAFTDGIHPNDKGHAVINGYVFNAPLFKQLMGYTAVNP</sequence>
<dbReference type="Pfam" id="PF13472">
    <property type="entry name" value="Lipase_GDSL_2"/>
    <property type="match status" value="1"/>
</dbReference>
<evidence type="ECO:0000259" key="1">
    <source>
        <dbReference type="Pfam" id="PF13472"/>
    </source>
</evidence>